<dbReference type="PANTHER" id="PTHR43736:SF1">
    <property type="entry name" value="DIHYDRONEOPTERIN TRIPHOSPHATE DIPHOSPHATASE"/>
    <property type="match status" value="1"/>
</dbReference>
<dbReference type="PROSITE" id="PS00893">
    <property type="entry name" value="NUDIX_BOX"/>
    <property type="match status" value="1"/>
</dbReference>
<dbReference type="GO" id="GO:0016787">
    <property type="term" value="F:hydrolase activity"/>
    <property type="evidence" value="ECO:0007669"/>
    <property type="project" value="UniProtKB-KW"/>
</dbReference>
<sequence>MGWFVIKGNKNFKIWYNKIMKSIELIVRIIIKRGRKILLCKCNQRDQGHYFLPGGHVEFGEYFIDTIFRELQEEIGLEKNQISNIKYKDFLENTYEEFGIKHQELNMIFTVDIDNNFEVKSKESHLEFEWVEISEIRNVSFLSKEMISKLDII</sequence>
<evidence type="ECO:0000259" key="2">
    <source>
        <dbReference type="PROSITE" id="PS51462"/>
    </source>
</evidence>
<gene>
    <name evidence="3" type="ORF">A2456_00910</name>
</gene>
<dbReference type="Pfam" id="PF00293">
    <property type="entry name" value="NUDIX"/>
    <property type="match status" value="1"/>
</dbReference>
<comment type="caution">
    <text evidence="3">The sequence shown here is derived from an EMBL/GenBank/DDBJ whole genome shotgun (WGS) entry which is preliminary data.</text>
</comment>
<proteinExistence type="predicted"/>
<dbReference type="PROSITE" id="PS51462">
    <property type="entry name" value="NUDIX"/>
    <property type="match status" value="1"/>
</dbReference>
<keyword evidence="1" id="KW-0378">Hydrolase</keyword>
<dbReference type="Gene3D" id="3.90.79.10">
    <property type="entry name" value="Nucleoside Triphosphate Pyrophosphohydrolase"/>
    <property type="match status" value="1"/>
</dbReference>
<dbReference type="PANTHER" id="PTHR43736">
    <property type="entry name" value="ADP-RIBOSE PYROPHOSPHATASE"/>
    <property type="match status" value="1"/>
</dbReference>
<dbReference type="EMBL" id="MFWE01000025">
    <property type="protein sequence ID" value="OGJ09264.1"/>
    <property type="molecule type" value="Genomic_DNA"/>
</dbReference>
<evidence type="ECO:0000313" key="3">
    <source>
        <dbReference type="EMBL" id="OGJ09264.1"/>
    </source>
</evidence>
<dbReference type="InterPro" id="IPR000086">
    <property type="entry name" value="NUDIX_hydrolase_dom"/>
</dbReference>
<feature type="domain" description="Nudix hydrolase" evidence="2">
    <location>
        <begin position="22"/>
        <end position="153"/>
    </location>
</feature>
<protein>
    <recommendedName>
        <fullName evidence="2">Nudix hydrolase domain-containing protein</fullName>
    </recommendedName>
</protein>
<dbReference type="InterPro" id="IPR015797">
    <property type="entry name" value="NUDIX_hydrolase-like_dom_sf"/>
</dbReference>
<organism evidence="3 4">
    <name type="scientific">Candidatus Nomurabacteria bacterium RIFOXYC2_FULL_36_19</name>
    <dbReference type="NCBI Taxonomy" id="1801806"/>
    <lineage>
        <taxon>Bacteria</taxon>
        <taxon>Candidatus Nomuraibacteriota</taxon>
    </lineage>
</organism>
<dbReference type="InterPro" id="IPR020084">
    <property type="entry name" value="NUDIX_hydrolase_CS"/>
</dbReference>
<evidence type="ECO:0000313" key="4">
    <source>
        <dbReference type="Proteomes" id="UP000178975"/>
    </source>
</evidence>
<dbReference type="SUPFAM" id="SSF55811">
    <property type="entry name" value="Nudix"/>
    <property type="match status" value="1"/>
</dbReference>
<name>A0A1F6YSB5_9BACT</name>
<dbReference type="Proteomes" id="UP000178975">
    <property type="component" value="Unassembled WGS sequence"/>
</dbReference>
<dbReference type="AlphaFoldDB" id="A0A1F6YSB5"/>
<evidence type="ECO:0000256" key="1">
    <source>
        <dbReference type="ARBA" id="ARBA00022801"/>
    </source>
</evidence>
<reference evidence="3 4" key="1">
    <citation type="journal article" date="2016" name="Nat. Commun.">
        <title>Thousands of microbial genomes shed light on interconnected biogeochemical processes in an aquifer system.</title>
        <authorList>
            <person name="Anantharaman K."/>
            <person name="Brown C.T."/>
            <person name="Hug L.A."/>
            <person name="Sharon I."/>
            <person name="Castelle C.J."/>
            <person name="Probst A.J."/>
            <person name="Thomas B.C."/>
            <person name="Singh A."/>
            <person name="Wilkins M.J."/>
            <person name="Karaoz U."/>
            <person name="Brodie E.L."/>
            <person name="Williams K.H."/>
            <person name="Hubbard S.S."/>
            <person name="Banfield J.F."/>
        </authorList>
    </citation>
    <scope>NUCLEOTIDE SEQUENCE [LARGE SCALE GENOMIC DNA]</scope>
</reference>
<accession>A0A1F6YSB5</accession>